<sequence>MWSALFDPWDILDLIKSGRTEDEAASRLVAARRGALTGWSAPSP</sequence>
<dbReference type="EMBL" id="AP019620">
    <property type="protein sequence ID" value="BBJ45364.1"/>
    <property type="molecule type" value="Genomic_DNA"/>
</dbReference>
<accession>A0A499UTW0</accession>
<dbReference type="AlphaFoldDB" id="A0A499UTW0"/>
<reference evidence="1 2" key="1">
    <citation type="journal article" date="2020" name="Int. J. Syst. Evol. Microbiol.">
        <title>Reclassification of Streptomyces castelarensis and Streptomyces sporoclivatus as later heterotypic synonyms of Streptomyces antimycoticus.</title>
        <authorList>
            <person name="Komaki H."/>
            <person name="Tamura T."/>
        </authorList>
    </citation>
    <scope>NUCLEOTIDE SEQUENCE [LARGE SCALE GENOMIC DNA]</scope>
    <source>
        <strain evidence="1 2">NBRC 100767</strain>
    </source>
</reference>
<dbReference type="Proteomes" id="UP000463951">
    <property type="component" value="Chromosome"/>
</dbReference>
<gene>
    <name evidence="1" type="ORF">SSPO_080820</name>
</gene>
<evidence type="ECO:0000313" key="1">
    <source>
        <dbReference type="EMBL" id="BBJ45364.1"/>
    </source>
</evidence>
<organism evidence="1 2">
    <name type="scientific">Streptomyces antimycoticus</name>
    <dbReference type="NCBI Taxonomy" id="68175"/>
    <lineage>
        <taxon>Bacteria</taxon>
        <taxon>Bacillati</taxon>
        <taxon>Actinomycetota</taxon>
        <taxon>Actinomycetes</taxon>
        <taxon>Kitasatosporales</taxon>
        <taxon>Streptomycetaceae</taxon>
        <taxon>Streptomyces</taxon>
        <taxon>Streptomyces violaceusniger group</taxon>
    </lineage>
</organism>
<proteinExistence type="predicted"/>
<evidence type="ECO:0000313" key="2">
    <source>
        <dbReference type="Proteomes" id="UP000463951"/>
    </source>
</evidence>
<protein>
    <submittedName>
        <fullName evidence="1">Uncharacterized protein</fullName>
    </submittedName>
</protein>
<name>A0A499UTW0_9ACTN</name>